<dbReference type="InterPro" id="IPR011711">
    <property type="entry name" value="GntR_C"/>
</dbReference>
<dbReference type="Gene3D" id="1.10.10.10">
    <property type="entry name" value="Winged helix-like DNA-binding domain superfamily/Winged helix DNA-binding domain"/>
    <property type="match status" value="1"/>
</dbReference>
<dbReference type="CDD" id="cd07377">
    <property type="entry name" value="WHTH_GntR"/>
    <property type="match status" value="1"/>
</dbReference>
<dbReference type="InterPro" id="IPR008920">
    <property type="entry name" value="TF_FadR/GntR_C"/>
</dbReference>
<reference evidence="6" key="1">
    <citation type="journal article" date="2019" name="Int. J. Syst. Evol. Microbiol.">
        <title>The Global Catalogue of Microorganisms (GCM) 10K type strain sequencing project: providing services to taxonomists for standard genome sequencing and annotation.</title>
        <authorList>
            <consortium name="The Broad Institute Genomics Platform"/>
            <consortium name="The Broad Institute Genome Sequencing Center for Infectious Disease"/>
            <person name="Wu L."/>
            <person name="Ma J."/>
        </authorList>
    </citation>
    <scope>NUCLEOTIDE SEQUENCE [LARGE SCALE GENOMIC DNA]</scope>
    <source>
        <strain evidence="6">CGMCC 1.15419</strain>
    </source>
</reference>
<dbReference type="Pfam" id="PF07729">
    <property type="entry name" value="FCD"/>
    <property type="match status" value="1"/>
</dbReference>
<dbReference type="Pfam" id="PF00392">
    <property type="entry name" value="GntR"/>
    <property type="match status" value="1"/>
</dbReference>
<evidence type="ECO:0000313" key="6">
    <source>
        <dbReference type="Proteomes" id="UP000640509"/>
    </source>
</evidence>
<dbReference type="PANTHER" id="PTHR43537:SF44">
    <property type="entry name" value="GNTR FAMILY REGULATORY PROTEIN"/>
    <property type="match status" value="1"/>
</dbReference>
<dbReference type="PROSITE" id="PS50949">
    <property type="entry name" value="HTH_GNTR"/>
    <property type="match status" value="1"/>
</dbReference>
<dbReference type="InterPro" id="IPR036388">
    <property type="entry name" value="WH-like_DNA-bd_sf"/>
</dbReference>
<keyword evidence="2" id="KW-0238">DNA-binding</keyword>
<evidence type="ECO:0000259" key="4">
    <source>
        <dbReference type="PROSITE" id="PS50949"/>
    </source>
</evidence>
<dbReference type="Proteomes" id="UP000640509">
    <property type="component" value="Unassembled WGS sequence"/>
</dbReference>
<evidence type="ECO:0000256" key="1">
    <source>
        <dbReference type="ARBA" id="ARBA00023015"/>
    </source>
</evidence>
<name>A0ABQ1VMH2_9RHOB</name>
<keyword evidence="6" id="KW-1185">Reference proteome</keyword>
<keyword evidence="3" id="KW-0804">Transcription</keyword>
<comment type="caution">
    <text evidence="5">The sequence shown here is derived from an EMBL/GenBank/DDBJ whole genome shotgun (WGS) entry which is preliminary data.</text>
</comment>
<dbReference type="Gene3D" id="1.20.120.530">
    <property type="entry name" value="GntR ligand-binding domain-like"/>
    <property type="match status" value="1"/>
</dbReference>
<proteinExistence type="predicted"/>
<dbReference type="InterPro" id="IPR036390">
    <property type="entry name" value="WH_DNA-bd_sf"/>
</dbReference>
<dbReference type="PRINTS" id="PR00035">
    <property type="entry name" value="HTHGNTR"/>
</dbReference>
<evidence type="ECO:0000256" key="3">
    <source>
        <dbReference type="ARBA" id="ARBA00023163"/>
    </source>
</evidence>
<gene>
    <name evidence="5" type="ORF">GCM10011402_37500</name>
</gene>
<keyword evidence="1" id="KW-0805">Transcription regulation</keyword>
<evidence type="ECO:0000256" key="2">
    <source>
        <dbReference type="ARBA" id="ARBA00023125"/>
    </source>
</evidence>
<dbReference type="SMART" id="SM00345">
    <property type="entry name" value="HTH_GNTR"/>
    <property type="match status" value="1"/>
</dbReference>
<protein>
    <submittedName>
        <fullName evidence="5">GntR family transcriptional regulator</fullName>
    </submittedName>
</protein>
<dbReference type="SMART" id="SM00895">
    <property type="entry name" value="FCD"/>
    <property type="match status" value="1"/>
</dbReference>
<dbReference type="EMBL" id="BMIV01000035">
    <property type="protein sequence ID" value="GGF81368.1"/>
    <property type="molecule type" value="Genomic_DNA"/>
</dbReference>
<feature type="domain" description="HTH gntR-type" evidence="4">
    <location>
        <begin position="1"/>
        <end position="66"/>
    </location>
</feature>
<dbReference type="SUPFAM" id="SSF48008">
    <property type="entry name" value="GntR ligand-binding domain-like"/>
    <property type="match status" value="1"/>
</dbReference>
<accession>A0ABQ1VMH2</accession>
<dbReference type="InterPro" id="IPR000524">
    <property type="entry name" value="Tscrpt_reg_HTH_GntR"/>
</dbReference>
<organism evidence="5 6">
    <name type="scientific">Paracoccus acridae</name>
    <dbReference type="NCBI Taxonomy" id="1795310"/>
    <lineage>
        <taxon>Bacteria</taxon>
        <taxon>Pseudomonadati</taxon>
        <taxon>Pseudomonadota</taxon>
        <taxon>Alphaproteobacteria</taxon>
        <taxon>Rhodobacterales</taxon>
        <taxon>Paracoccaceae</taxon>
        <taxon>Paracoccus</taxon>
    </lineage>
</organism>
<dbReference type="PANTHER" id="PTHR43537">
    <property type="entry name" value="TRANSCRIPTIONAL REGULATOR, GNTR FAMILY"/>
    <property type="match status" value="1"/>
</dbReference>
<evidence type="ECO:0000313" key="5">
    <source>
        <dbReference type="EMBL" id="GGF81368.1"/>
    </source>
</evidence>
<sequence length="229" mass="24753">MDSVLDSIGLAIASGKYPEGASIPTEPELMEAFGVGRSSVREAIRSLVALGMVETAPRRGTVVNPKSKWSMLSRETMRWIMAGKVHQTELLGAIDEARLIFEPSSAALVARRATRMQIIGIETAFARMEDAAERGDAEAAVSADRQFHLAILQATGNPILEAFDAALDSVLGVLFSVTANHMENFRANLSNHLAVVEAIRRHDPEGAFKAMTDTIGFTTTRMKDAGLIE</sequence>
<dbReference type="SUPFAM" id="SSF46785">
    <property type="entry name" value="Winged helix' DNA-binding domain"/>
    <property type="match status" value="1"/>
</dbReference>